<evidence type="ECO:0000313" key="2">
    <source>
        <dbReference type="Proteomes" id="UP000602745"/>
    </source>
</evidence>
<comment type="caution">
    <text evidence="1">The sequence shown here is derived from an EMBL/GenBank/DDBJ whole genome shotgun (WGS) entry which is preliminary data.</text>
</comment>
<dbReference type="Proteomes" id="UP000602745">
    <property type="component" value="Unassembled WGS sequence"/>
</dbReference>
<dbReference type="AlphaFoldDB" id="A0A8J2VWI5"/>
<sequence length="79" mass="8828">MRFTGSASGIREFKRRISRDGKWKIVQTVSLEGGRWALDIQRSQAVTPEDVRGLAKAGIEAELLHDIEYDGWGAVIVTK</sequence>
<reference evidence="1" key="1">
    <citation type="journal article" date="2014" name="Int. J. Syst. Evol. Microbiol.">
        <title>Complete genome sequence of Corynebacterium casei LMG S-19264T (=DSM 44701T), isolated from a smear-ripened cheese.</title>
        <authorList>
            <consortium name="US DOE Joint Genome Institute (JGI-PGF)"/>
            <person name="Walter F."/>
            <person name="Albersmeier A."/>
            <person name="Kalinowski J."/>
            <person name="Ruckert C."/>
        </authorList>
    </citation>
    <scope>NUCLEOTIDE SEQUENCE</scope>
    <source>
        <strain evidence="1">CCM 7684</strain>
    </source>
</reference>
<proteinExistence type="predicted"/>
<reference evidence="1" key="2">
    <citation type="submission" date="2020-09" db="EMBL/GenBank/DDBJ databases">
        <authorList>
            <person name="Sun Q."/>
            <person name="Sedlacek I."/>
        </authorList>
    </citation>
    <scope>NUCLEOTIDE SEQUENCE</scope>
    <source>
        <strain evidence="1">CCM 7684</strain>
    </source>
</reference>
<name>A0A8J2VWI5_9RHOB</name>
<keyword evidence="2" id="KW-1185">Reference proteome</keyword>
<accession>A0A8J2VWI5</accession>
<evidence type="ECO:0000313" key="1">
    <source>
        <dbReference type="EMBL" id="GGE39874.1"/>
    </source>
</evidence>
<dbReference type="EMBL" id="BMCP01000002">
    <property type="protein sequence ID" value="GGE39874.1"/>
    <property type="molecule type" value="Genomic_DNA"/>
</dbReference>
<organism evidence="1 2">
    <name type="scientific">Agaricicola taiwanensis</name>
    <dbReference type="NCBI Taxonomy" id="591372"/>
    <lineage>
        <taxon>Bacteria</taxon>
        <taxon>Pseudomonadati</taxon>
        <taxon>Pseudomonadota</taxon>
        <taxon>Alphaproteobacteria</taxon>
        <taxon>Rhodobacterales</taxon>
        <taxon>Paracoccaceae</taxon>
        <taxon>Agaricicola</taxon>
    </lineage>
</organism>
<protein>
    <submittedName>
        <fullName evidence="1">Uncharacterized protein</fullName>
    </submittedName>
</protein>
<gene>
    <name evidence="1" type="ORF">GCM10007276_16490</name>
</gene>